<dbReference type="Pfam" id="PF13561">
    <property type="entry name" value="adh_short_C2"/>
    <property type="match status" value="1"/>
</dbReference>
<dbReference type="GeneID" id="79855514"/>
<keyword evidence="4 14" id="KW-0444">Lipid biosynthesis</keyword>
<dbReference type="GO" id="GO:0004316">
    <property type="term" value="F:3-oxoacyl-[acyl-carrier-protein] reductase (NADPH) activity"/>
    <property type="evidence" value="ECO:0007669"/>
    <property type="project" value="UniProtKB-UniRule"/>
</dbReference>
<keyword evidence="7 14" id="KW-0560">Oxidoreductase</keyword>
<reference evidence="18 19" key="1">
    <citation type="submission" date="2015-09" db="EMBL/GenBank/DDBJ databases">
        <authorList>
            <consortium name="Pathogen Informatics"/>
        </authorList>
    </citation>
    <scope>NUCLEOTIDE SEQUENCE [LARGE SCALE GENOMIC DNA]</scope>
    <source>
        <strain evidence="16 18">2789STDY5608849</strain>
        <strain evidence="17 19">2789STDY5834885</strain>
    </source>
</reference>
<feature type="binding site" evidence="13">
    <location>
        <position position="89"/>
    </location>
    <ligand>
        <name>NADP(+)</name>
        <dbReference type="ChEBI" id="CHEBI:58349"/>
    </ligand>
</feature>
<evidence type="ECO:0000256" key="11">
    <source>
        <dbReference type="ARBA" id="ARBA00048508"/>
    </source>
</evidence>
<evidence type="ECO:0000313" key="18">
    <source>
        <dbReference type="Proteomes" id="UP000095706"/>
    </source>
</evidence>
<dbReference type="InterPro" id="IPR011284">
    <property type="entry name" value="3oxo_ACP_reduc"/>
</dbReference>
<dbReference type="EC" id="1.1.1.100" evidence="14"/>
<dbReference type="SUPFAM" id="SSF51735">
    <property type="entry name" value="NAD(P)-binding Rossmann-fold domains"/>
    <property type="match status" value="1"/>
</dbReference>
<dbReference type="UniPathway" id="UPA00094"/>
<gene>
    <name evidence="16" type="primary">fabG</name>
    <name evidence="16" type="ORF">ERS852406_01498</name>
    <name evidence="17" type="ORF">ERS852498_00210</name>
</gene>
<dbReference type="NCBIfam" id="TIGR01830">
    <property type="entry name" value="3oxo_ACP_reduc"/>
    <property type="match status" value="1"/>
</dbReference>
<dbReference type="InterPro" id="IPR036291">
    <property type="entry name" value="NAD(P)-bd_dom_sf"/>
</dbReference>
<dbReference type="Proteomes" id="UP000095706">
    <property type="component" value="Unassembled WGS sequence"/>
</dbReference>
<keyword evidence="10" id="KW-0753">Steroid metabolism</keyword>
<dbReference type="RefSeq" id="WP_022462594.1">
    <property type="nucleotide sequence ID" value="NZ_CABJFB010000003.1"/>
</dbReference>
<evidence type="ECO:0000256" key="8">
    <source>
        <dbReference type="ARBA" id="ARBA00023098"/>
    </source>
</evidence>
<dbReference type="FunFam" id="3.40.50.720:FF:000037">
    <property type="entry name" value="3-oxoacyl-[acyl-carrier-protein] reductase FabG"/>
    <property type="match status" value="1"/>
</dbReference>
<evidence type="ECO:0000256" key="4">
    <source>
        <dbReference type="ARBA" id="ARBA00022516"/>
    </source>
</evidence>
<dbReference type="NCBIfam" id="NF004198">
    <property type="entry name" value="PRK05653.1-3"/>
    <property type="match status" value="1"/>
</dbReference>
<dbReference type="GO" id="GO:0051287">
    <property type="term" value="F:NAD binding"/>
    <property type="evidence" value="ECO:0007669"/>
    <property type="project" value="UniProtKB-UniRule"/>
</dbReference>
<dbReference type="GO" id="GO:0008202">
    <property type="term" value="P:steroid metabolic process"/>
    <property type="evidence" value="ECO:0007669"/>
    <property type="project" value="UniProtKB-KW"/>
</dbReference>
<evidence type="ECO:0000256" key="13">
    <source>
        <dbReference type="PIRSR" id="PIRSR611284-2"/>
    </source>
</evidence>
<evidence type="ECO:0000256" key="2">
    <source>
        <dbReference type="ARBA" id="ARBA00005194"/>
    </source>
</evidence>
<name>A0A174D6Q1_9FIRM</name>
<comment type="function">
    <text evidence="1 14">Catalyzes the NADPH-dependent reduction of beta-ketoacyl-ACP substrates to beta-hydroxyacyl-ACP products, the first reductive step in the elongation cycle of fatty acid biosynthesis.</text>
</comment>
<keyword evidence="9 14" id="KW-0275">Fatty acid biosynthesis</keyword>
<feature type="binding site" evidence="13">
    <location>
        <begin position="62"/>
        <end position="63"/>
    </location>
    <ligand>
        <name>NADP(+)</name>
        <dbReference type="ChEBI" id="CHEBI:58349"/>
    </ligand>
</feature>
<evidence type="ECO:0000256" key="3">
    <source>
        <dbReference type="ARBA" id="ARBA00006484"/>
    </source>
</evidence>
<feature type="active site" description="Proton acceptor" evidence="12">
    <location>
        <position position="154"/>
    </location>
</feature>
<dbReference type="STRING" id="1150298.ERS852406_01498"/>
<evidence type="ECO:0000313" key="19">
    <source>
        <dbReference type="Proteomes" id="UP000095709"/>
    </source>
</evidence>
<evidence type="ECO:0000256" key="7">
    <source>
        <dbReference type="ARBA" id="ARBA00023002"/>
    </source>
</evidence>
<evidence type="ECO:0000256" key="6">
    <source>
        <dbReference type="ARBA" id="ARBA00022857"/>
    </source>
</evidence>
<feature type="domain" description="Ketoreductase" evidence="15">
    <location>
        <begin position="5"/>
        <end position="185"/>
    </location>
</feature>
<dbReference type="PANTHER" id="PTHR42879">
    <property type="entry name" value="3-OXOACYL-(ACYL-CARRIER-PROTEIN) REDUCTASE"/>
    <property type="match status" value="1"/>
</dbReference>
<evidence type="ECO:0000256" key="1">
    <source>
        <dbReference type="ARBA" id="ARBA00002607"/>
    </source>
</evidence>
<dbReference type="InterPro" id="IPR050259">
    <property type="entry name" value="SDR"/>
</dbReference>
<evidence type="ECO:0000259" key="15">
    <source>
        <dbReference type="SMART" id="SM00822"/>
    </source>
</evidence>
<dbReference type="Gene3D" id="3.40.50.720">
    <property type="entry name" value="NAD(P)-binding Rossmann-like Domain"/>
    <property type="match status" value="1"/>
</dbReference>
<dbReference type="InterPro" id="IPR002347">
    <property type="entry name" value="SDR_fam"/>
</dbReference>
<keyword evidence="5 14" id="KW-0276">Fatty acid metabolism</keyword>
<protein>
    <recommendedName>
        <fullName evidence="14">3-oxoacyl-[acyl-carrier-protein] reductase</fullName>
        <ecNumber evidence="14">1.1.1.100</ecNumber>
    </recommendedName>
</protein>
<feature type="binding site" evidence="13">
    <location>
        <begin position="154"/>
        <end position="158"/>
    </location>
    <ligand>
        <name>NADP(+)</name>
        <dbReference type="ChEBI" id="CHEBI:58349"/>
    </ligand>
</feature>
<dbReference type="PROSITE" id="PS00061">
    <property type="entry name" value="ADH_SHORT"/>
    <property type="match status" value="1"/>
</dbReference>
<dbReference type="Proteomes" id="UP000095709">
    <property type="component" value="Unassembled WGS sequence"/>
</dbReference>
<comment type="pathway">
    <text evidence="2 14">Lipid metabolism; fatty acid biosynthesis.</text>
</comment>
<proteinExistence type="inferred from homology"/>
<dbReference type="PRINTS" id="PR00080">
    <property type="entry name" value="SDRFAMILY"/>
</dbReference>
<dbReference type="EMBL" id="CZAL01000001">
    <property type="protein sequence ID" value="CUO67813.1"/>
    <property type="molecule type" value="Genomic_DNA"/>
</dbReference>
<sequence>MLSGKTAVVTGASRGIGRAIAEKLAAEGAFVVINYNGSKEAAETVLAGIRAAGGDGCVMQCNVSDFAACEAWMKEILALYGKIDILVNNAGITKDGLLMGMSEEAFDRVIETNLKGTFNCIRFAARPMIRQKSGCIINMASVVGVAGNAGQANYAASKAGVIGLTKTAARELASRGIRVNAIAPGFIETDMTEVLSDKVKEASVSQIPLGHFGKPEDVANLAAFLASEAAAYITGQVIHCDGGMVI</sequence>
<evidence type="ECO:0000256" key="12">
    <source>
        <dbReference type="PIRSR" id="PIRSR611284-1"/>
    </source>
</evidence>
<evidence type="ECO:0000313" key="17">
    <source>
        <dbReference type="EMBL" id="CUO67813.1"/>
    </source>
</evidence>
<evidence type="ECO:0000256" key="10">
    <source>
        <dbReference type="ARBA" id="ARBA00023221"/>
    </source>
</evidence>
<feature type="binding site" evidence="13">
    <location>
        <begin position="11"/>
        <end position="14"/>
    </location>
    <ligand>
        <name>NADP(+)</name>
        <dbReference type="ChEBI" id="CHEBI:58349"/>
    </ligand>
</feature>
<dbReference type="OrthoDB" id="9803333at2"/>
<dbReference type="PRINTS" id="PR00081">
    <property type="entry name" value="GDHRDH"/>
</dbReference>
<evidence type="ECO:0000256" key="5">
    <source>
        <dbReference type="ARBA" id="ARBA00022832"/>
    </source>
</evidence>
<dbReference type="NCBIfam" id="NF005559">
    <property type="entry name" value="PRK07231.1"/>
    <property type="match status" value="1"/>
</dbReference>
<accession>A0A174D6Q1</accession>
<evidence type="ECO:0000256" key="14">
    <source>
        <dbReference type="RuleBase" id="RU366074"/>
    </source>
</evidence>
<dbReference type="CDD" id="cd05333">
    <property type="entry name" value="BKR_SDR_c"/>
    <property type="match status" value="1"/>
</dbReference>
<dbReference type="InterPro" id="IPR020904">
    <property type="entry name" value="Sc_DH/Rdtase_CS"/>
</dbReference>
<feature type="binding site" evidence="13">
    <location>
        <position position="187"/>
    </location>
    <ligand>
        <name>NADP(+)</name>
        <dbReference type="ChEBI" id="CHEBI:58349"/>
    </ligand>
</feature>
<dbReference type="NCBIfam" id="NF009466">
    <property type="entry name" value="PRK12826.1-2"/>
    <property type="match status" value="1"/>
</dbReference>
<dbReference type="GO" id="GO:0006633">
    <property type="term" value="P:fatty acid biosynthetic process"/>
    <property type="evidence" value="ECO:0007669"/>
    <property type="project" value="UniProtKB-UniPathway"/>
</dbReference>
<evidence type="ECO:0000313" key="16">
    <source>
        <dbReference type="EMBL" id="CUO21301.1"/>
    </source>
</evidence>
<comment type="catalytic activity">
    <reaction evidence="11 14">
        <text>a (3R)-hydroxyacyl-[ACP] + NADP(+) = a 3-oxoacyl-[ACP] + NADPH + H(+)</text>
        <dbReference type="Rhea" id="RHEA:17397"/>
        <dbReference type="Rhea" id="RHEA-COMP:9916"/>
        <dbReference type="Rhea" id="RHEA-COMP:9945"/>
        <dbReference type="ChEBI" id="CHEBI:15378"/>
        <dbReference type="ChEBI" id="CHEBI:57783"/>
        <dbReference type="ChEBI" id="CHEBI:58349"/>
        <dbReference type="ChEBI" id="CHEBI:78776"/>
        <dbReference type="ChEBI" id="CHEBI:78827"/>
        <dbReference type="EC" id="1.1.1.100"/>
    </reaction>
</comment>
<organism evidence="16 18">
    <name type="scientific">Fusicatenibacter saccharivorans</name>
    <dbReference type="NCBI Taxonomy" id="1150298"/>
    <lineage>
        <taxon>Bacteria</taxon>
        <taxon>Bacillati</taxon>
        <taxon>Bacillota</taxon>
        <taxon>Clostridia</taxon>
        <taxon>Lachnospirales</taxon>
        <taxon>Lachnospiraceae</taxon>
        <taxon>Fusicatenibacter</taxon>
    </lineage>
</organism>
<comment type="subunit">
    <text evidence="14">Homotetramer.</text>
</comment>
<dbReference type="EMBL" id="CYYV01000006">
    <property type="protein sequence ID" value="CUO21301.1"/>
    <property type="molecule type" value="Genomic_DNA"/>
</dbReference>
<keyword evidence="6 13" id="KW-0521">NADP</keyword>
<dbReference type="PANTHER" id="PTHR42879:SF2">
    <property type="entry name" value="3-OXOACYL-[ACYL-CARRIER-PROTEIN] REDUCTASE FABG"/>
    <property type="match status" value="1"/>
</dbReference>
<dbReference type="SMART" id="SM00822">
    <property type="entry name" value="PKS_KR"/>
    <property type="match status" value="1"/>
</dbReference>
<dbReference type="AlphaFoldDB" id="A0A174D6Q1"/>
<comment type="similarity">
    <text evidence="3 14">Belongs to the short-chain dehydrogenases/reductases (SDR) family.</text>
</comment>
<dbReference type="InterPro" id="IPR057326">
    <property type="entry name" value="KR_dom"/>
</dbReference>
<keyword evidence="8 14" id="KW-0443">Lipid metabolism</keyword>
<evidence type="ECO:0000256" key="9">
    <source>
        <dbReference type="ARBA" id="ARBA00023160"/>
    </source>
</evidence>